<dbReference type="InterPro" id="IPR003604">
    <property type="entry name" value="Matrin/U1-like-C_Znf_C2H2"/>
</dbReference>
<dbReference type="Pfam" id="PF12874">
    <property type="entry name" value="zf-met"/>
    <property type="match status" value="1"/>
</dbReference>
<feature type="domain" description="U1-type" evidence="9">
    <location>
        <begin position="50"/>
        <end position="84"/>
    </location>
</feature>
<name>L8GGY8_ACACF</name>
<feature type="region of interest" description="Disordered" evidence="8">
    <location>
        <begin position="1"/>
        <end position="28"/>
    </location>
</feature>
<dbReference type="GO" id="GO:0000245">
    <property type="term" value="P:spliceosomal complex assembly"/>
    <property type="evidence" value="ECO:0007669"/>
    <property type="project" value="TreeGrafter"/>
</dbReference>
<dbReference type="InterPro" id="IPR052092">
    <property type="entry name" value="SF3A2"/>
</dbReference>
<evidence type="ECO:0000256" key="8">
    <source>
        <dbReference type="SAM" id="MobiDB-lite"/>
    </source>
</evidence>
<evidence type="ECO:0000256" key="4">
    <source>
        <dbReference type="ARBA" id="ARBA00022771"/>
    </source>
</evidence>
<keyword evidence="2" id="KW-0479">Metal-binding</keyword>
<evidence type="ECO:0000313" key="10">
    <source>
        <dbReference type="EMBL" id="ELR12079.1"/>
    </source>
</evidence>
<accession>L8GGY8</accession>
<dbReference type="AlphaFoldDB" id="L8GGY8"/>
<keyword evidence="3" id="KW-0507">mRNA processing</keyword>
<keyword evidence="7" id="KW-0539">Nucleus</keyword>
<dbReference type="GO" id="GO:0071013">
    <property type="term" value="C:catalytic step 2 spliceosome"/>
    <property type="evidence" value="ECO:0007669"/>
    <property type="project" value="TreeGrafter"/>
</dbReference>
<evidence type="ECO:0000256" key="3">
    <source>
        <dbReference type="ARBA" id="ARBA00022728"/>
    </source>
</evidence>
<dbReference type="GO" id="GO:0003676">
    <property type="term" value="F:nucleic acid binding"/>
    <property type="evidence" value="ECO:0007669"/>
    <property type="project" value="InterPro"/>
</dbReference>
<dbReference type="Pfam" id="PF16835">
    <property type="entry name" value="SF3A2"/>
    <property type="match status" value="1"/>
</dbReference>
<evidence type="ECO:0000256" key="7">
    <source>
        <dbReference type="ARBA" id="ARBA00023242"/>
    </source>
</evidence>
<organism evidence="10 11">
    <name type="scientific">Acanthamoeba castellanii (strain ATCC 30010 / Neff)</name>
    <dbReference type="NCBI Taxonomy" id="1257118"/>
    <lineage>
        <taxon>Eukaryota</taxon>
        <taxon>Amoebozoa</taxon>
        <taxon>Discosea</taxon>
        <taxon>Longamoebia</taxon>
        <taxon>Centramoebida</taxon>
        <taxon>Acanthamoebidae</taxon>
        <taxon>Acanthamoeba</taxon>
    </lineage>
</organism>
<dbReference type="PANTHER" id="PTHR23205">
    <property type="entry name" value="SPLICING FACTOR 3A SUBUNIT 2"/>
    <property type="match status" value="1"/>
</dbReference>
<keyword evidence="4" id="KW-0863">Zinc-finger</keyword>
<dbReference type="OMA" id="EFWIQIM"/>
<keyword evidence="11" id="KW-1185">Reference proteome</keyword>
<sequence>MGSMERGAKTGSGGIASESQANADRRERQRRLAMEVIDLAKDPYFMKNHLGQYECRLCLTLHLTEGNYLAHTQGKRHQDNLGRRAAREAKMAEGGPLGAAGVQPAIQKKVMPRRTIKIGRPGYKVTKQIDPTSGQKSLTFEIKYPDIGEGIQPRHRFMSSFEQKVETPDRNFQYLLFAAEPYETIAFKIPNWEIERGGGGEESKFYTNWDRDSLTFTVQFSFHNNVSTA</sequence>
<dbReference type="GeneID" id="14912565"/>
<evidence type="ECO:0000313" key="11">
    <source>
        <dbReference type="Proteomes" id="UP000011083"/>
    </source>
</evidence>
<dbReference type="GO" id="GO:0008270">
    <property type="term" value="F:zinc ion binding"/>
    <property type="evidence" value="ECO:0007669"/>
    <property type="project" value="UniProtKB-KW"/>
</dbReference>
<evidence type="ECO:0000259" key="9">
    <source>
        <dbReference type="SMART" id="SM00451"/>
    </source>
</evidence>
<dbReference type="Gene3D" id="2.60.40.2690">
    <property type="match status" value="1"/>
</dbReference>
<keyword evidence="3" id="KW-0747">Spliceosome</keyword>
<dbReference type="RefSeq" id="XP_004334092.1">
    <property type="nucleotide sequence ID" value="XM_004334044.1"/>
</dbReference>
<dbReference type="Proteomes" id="UP000011083">
    <property type="component" value="Unassembled WGS sequence"/>
</dbReference>
<comment type="similarity">
    <text evidence="1">Belongs to the SF3A2 family.</text>
</comment>
<reference evidence="10 11" key="1">
    <citation type="journal article" date="2013" name="Genome Biol.">
        <title>Genome of Acanthamoeba castellanii highlights extensive lateral gene transfer and early evolution of tyrosine kinase signaling.</title>
        <authorList>
            <person name="Clarke M."/>
            <person name="Lohan A.J."/>
            <person name="Liu B."/>
            <person name="Lagkouvardos I."/>
            <person name="Roy S."/>
            <person name="Zafar N."/>
            <person name="Bertelli C."/>
            <person name="Schilde C."/>
            <person name="Kianianmomeni A."/>
            <person name="Burglin T.R."/>
            <person name="Frech C."/>
            <person name="Turcotte B."/>
            <person name="Kopec K.O."/>
            <person name="Synnott J.M."/>
            <person name="Choo C."/>
            <person name="Paponov I."/>
            <person name="Finkler A."/>
            <person name="Soon Heng Tan C."/>
            <person name="Hutchins A.P."/>
            <person name="Weinmeier T."/>
            <person name="Rattei T."/>
            <person name="Chu J.S."/>
            <person name="Gimenez G."/>
            <person name="Irimia M."/>
            <person name="Rigden D.J."/>
            <person name="Fitzpatrick D.A."/>
            <person name="Lorenzo-Morales J."/>
            <person name="Bateman A."/>
            <person name="Chiu C.H."/>
            <person name="Tang P."/>
            <person name="Hegemann P."/>
            <person name="Fromm H."/>
            <person name="Raoult D."/>
            <person name="Greub G."/>
            <person name="Miranda-Saavedra D."/>
            <person name="Chen N."/>
            <person name="Nash P."/>
            <person name="Ginger M.L."/>
            <person name="Horn M."/>
            <person name="Schaap P."/>
            <person name="Caler L."/>
            <person name="Loftus B."/>
        </authorList>
    </citation>
    <scope>NUCLEOTIDE SEQUENCE [LARGE SCALE GENOMIC DNA]</scope>
    <source>
        <strain evidence="10 11">Neff</strain>
    </source>
</reference>
<proteinExistence type="inferred from homology"/>
<keyword evidence="5" id="KW-0862">Zinc</keyword>
<protein>
    <submittedName>
        <fullName evidence="10">Splicing factor 3a subunit 2, putative</fullName>
    </submittedName>
</protein>
<dbReference type="PANTHER" id="PTHR23205:SF0">
    <property type="entry name" value="SPLICING FACTOR 3A SUBUNIT 2"/>
    <property type="match status" value="1"/>
</dbReference>
<dbReference type="InterPro" id="IPR013087">
    <property type="entry name" value="Znf_C2H2_type"/>
</dbReference>
<dbReference type="SMART" id="SM00451">
    <property type="entry name" value="ZnF_U1"/>
    <property type="match status" value="1"/>
</dbReference>
<dbReference type="GO" id="GO:0005686">
    <property type="term" value="C:U2 snRNP"/>
    <property type="evidence" value="ECO:0007669"/>
    <property type="project" value="TreeGrafter"/>
</dbReference>
<dbReference type="VEuPathDB" id="AmoebaDB:ACA1_101400"/>
<evidence type="ECO:0000256" key="2">
    <source>
        <dbReference type="ARBA" id="ARBA00022723"/>
    </source>
</evidence>
<gene>
    <name evidence="10" type="ORF">ACA1_101400</name>
</gene>
<evidence type="ECO:0000256" key="1">
    <source>
        <dbReference type="ARBA" id="ARBA00008995"/>
    </source>
</evidence>
<evidence type="ECO:0000256" key="6">
    <source>
        <dbReference type="ARBA" id="ARBA00023187"/>
    </source>
</evidence>
<dbReference type="EMBL" id="KB008133">
    <property type="protein sequence ID" value="ELR12079.1"/>
    <property type="molecule type" value="Genomic_DNA"/>
</dbReference>
<dbReference type="STRING" id="1257118.L8GGY8"/>
<keyword evidence="6" id="KW-0508">mRNA splicing</keyword>
<dbReference type="OrthoDB" id="10250970at2759"/>
<dbReference type="KEGG" id="acan:ACA1_101400"/>
<evidence type="ECO:0000256" key="5">
    <source>
        <dbReference type="ARBA" id="ARBA00022833"/>
    </source>
</evidence>
<dbReference type="InterPro" id="IPR031781">
    <property type="entry name" value="SF3A2_dom"/>
</dbReference>
<dbReference type="GO" id="GO:0071004">
    <property type="term" value="C:U2-type prespliceosome"/>
    <property type="evidence" value="ECO:0007669"/>
    <property type="project" value="TreeGrafter"/>
</dbReference>
<dbReference type="SMART" id="SM01050">
    <property type="entry name" value="CactinC_cactus"/>
    <property type="match status" value="1"/>
</dbReference>